<name>A0A8T1W3E2_9STRA</name>
<dbReference type="Proteomes" id="UP000694044">
    <property type="component" value="Unassembled WGS sequence"/>
</dbReference>
<evidence type="ECO:0000256" key="1">
    <source>
        <dbReference type="SAM" id="MobiDB-lite"/>
    </source>
</evidence>
<evidence type="ECO:0000313" key="3">
    <source>
        <dbReference type="Proteomes" id="UP000694044"/>
    </source>
</evidence>
<gene>
    <name evidence="2" type="ORF">PHYPSEUDO_015417</name>
</gene>
<dbReference type="EMBL" id="JAGDFM010000096">
    <property type="protein sequence ID" value="KAG7386633.1"/>
    <property type="molecule type" value="Genomic_DNA"/>
</dbReference>
<feature type="region of interest" description="Disordered" evidence="1">
    <location>
        <begin position="20"/>
        <end position="89"/>
    </location>
</feature>
<organism evidence="2 3">
    <name type="scientific">Phytophthora pseudosyringae</name>
    <dbReference type="NCBI Taxonomy" id="221518"/>
    <lineage>
        <taxon>Eukaryota</taxon>
        <taxon>Sar</taxon>
        <taxon>Stramenopiles</taxon>
        <taxon>Oomycota</taxon>
        <taxon>Peronosporomycetes</taxon>
        <taxon>Peronosporales</taxon>
        <taxon>Peronosporaceae</taxon>
        <taxon>Phytophthora</taxon>
    </lineage>
</organism>
<reference evidence="2" key="1">
    <citation type="submission" date="2021-02" db="EMBL/GenBank/DDBJ databases">
        <authorList>
            <person name="Palmer J.M."/>
        </authorList>
    </citation>
    <scope>NUCLEOTIDE SEQUENCE</scope>
    <source>
        <strain evidence="2">SCRP734</strain>
    </source>
</reference>
<dbReference type="OrthoDB" id="109045at2759"/>
<comment type="caution">
    <text evidence="2">The sequence shown here is derived from an EMBL/GenBank/DDBJ whole genome shotgun (WGS) entry which is preliminary data.</text>
</comment>
<dbReference type="AlphaFoldDB" id="A0A8T1W3E2"/>
<sequence>MFQALSCLLHSFLHIARRRSETRKADPSPQADMVSPIGTALGRESIPAQPKESLVKTRRQQFDAAREMQREDVDVTDAGHCVGPSPAASTTYSNISRLTEWLEAFEEQHLMRLEDEDVVVCDDHATTEVAPQTSRLAVWLTRFETKRQEKPATASTSA</sequence>
<protein>
    <submittedName>
        <fullName evidence="2">Uncharacterized protein</fullName>
    </submittedName>
</protein>
<keyword evidence="3" id="KW-1185">Reference proteome</keyword>
<feature type="compositionally biased region" description="Basic and acidic residues" evidence="1">
    <location>
        <begin position="60"/>
        <end position="73"/>
    </location>
</feature>
<proteinExistence type="predicted"/>
<accession>A0A8T1W3E2</accession>
<evidence type="ECO:0000313" key="2">
    <source>
        <dbReference type="EMBL" id="KAG7386633.1"/>
    </source>
</evidence>